<keyword evidence="4" id="KW-1185">Reference proteome</keyword>
<evidence type="ECO:0000313" key="3">
    <source>
        <dbReference type="EMBL" id="MBP3959013.1"/>
    </source>
</evidence>
<dbReference type="RefSeq" id="WP_210659494.1">
    <property type="nucleotide sequence ID" value="NZ_JAGKQQ010000001.1"/>
</dbReference>
<keyword evidence="2" id="KW-0472">Membrane</keyword>
<dbReference type="EMBL" id="JAGKQQ010000001">
    <property type="protein sequence ID" value="MBP3959013.1"/>
    <property type="molecule type" value="Genomic_DNA"/>
</dbReference>
<keyword evidence="2" id="KW-1133">Transmembrane helix</keyword>
<dbReference type="Proteomes" id="UP000676565">
    <property type="component" value="Unassembled WGS sequence"/>
</dbReference>
<evidence type="ECO:0000313" key="4">
    <source>
        <dbReference type="Proteomes" id="UP000676565"/>
    </source>
</evidence>
<gene>
    <name evidence="3" type="ORF">J8F10_27535</name>
</gene>
<feature type="transmembrane region" description="Helical" evidence="2">
    <location>
        <begin position="114"/>
        <end position="140"/>
    </location>
</feature>
<accession>A0ABS5BZE1</accession>
<proteinExistence type="predicted"/>
<name>A0ABS5BZE1_9BACT</name>
<comment type="caution">
    <text evidence="3">The sequence shown here is derived from an EMBL/GenBank/DDBJ whole genome shotgun (WGS) entry which is preliminary data.</text>
</comment>
<evidence type="ECO:0008006" key="5">
    <source>
        <dbReference type="Google" id="ProtNLM"/>
    </source>
</evidence>
<feature type="region of interest" description="Disordered" evidence="1">
    <location>
        <begin position="44"/>
        <end position="111"/>
    </location>
</feature>
<evidence type="ECO:0000256" key="2">
    <source>
        <dbReference type="SAM" id="Phobius"/>
    </source>
</evidence>
<keyword evidence="2" id="KW-0812">Transmembrane</keyword>
<organism evidence="3 4">
    <name type="scientific">Gemmata palustris</name>
    <dbReference type="NCBI Taxonomy" id="2822762"/>
    <lineage>
        <taxon>Bacteria</taxon>
        <taxon>Pseudomonadati</taxon>
        <taxon>Planctomycetota</taxon>
        <taxon>Planctomycetia</taxon>
        <taxon>Gemmatales</taxon>
        <taxon>Gemmataceae</taxon>
        <taxon>Gemmata</taxon>
    </lineage>
</organism>
<sequence length="301" mass="32422">MSVIVVDCPGCPAKLSAPETAAGKQIRCPKCGAVATVPALVQAEEVPVVEGTPAPPKSRPKPVAVDDDENYERARAPRAEEDDEEDERPRKKKRRRAADDDDPPRKRRRKSGGVSAGIIVLAVVGGLLLVCGIGFGIYALTGKNSLFAKKTPVPAGWKEYSYPQDGFKAYFPSEPTTGMNMQFGPGGGEIPQMESMRTYTTDGFGGKDRVSITVQVMRFRSSLPRAARDAMGNIDGRFAGGSVQRVRWLGGDAAEMELGGTLTRVVYLDKAVIMVQITGPNGARAKPEEEAAFFDNFEVTK</sequence>
<protein>
    <recommendedName>
        <fullName evidence="5">Zinc finger/thioredoxin putative domain-containing protein</fullName>
    </recommendedName>
</protein>
<evidence type="ECO:0000256" key="1">
    <source>
        <dbReference type="SAM" id="MobiDB-lite"/>
    </source>
</evidence>
<reference evidence="3 4" key="1">
    <citation type="submission" date="2021-04" db="EMBL/GenBank/DDBJ databases">
        <authorList>
            <person name="Ivanova A."/>
        </authorList>
    </citation>
    <scope>NUCLEOTIDE SEQUENCE [LARGE SCALE GENOMIC DNA]</scope>
    <source>
        <strain evidence="3 4">G18</strain>
    </source>
</reference>